<dbReference type="EC" id="3.5.1.18" evidence="4 15"/>
<reference evidence="17 18" key="1">
    <citation type="submission" date="2020-08" db="EMBL/GenBank/DDBJ databases">
        <title>A Genomic Blueprint of the Chicken Gut Microbiome.</title>
        <authorList>
            <person name="Gilroy R."/>
            <person name="Ravi A."/>
            <person name="Getino M."/>
            <person name="Pursley I."/>
            <person name="Horton D.L."/>
            <person name="Alikhan N.-F."/>
            <person name="Baker D."/>
            <person name="Gharbi K."/>
            <person name="Hall N."/>
            <person name="Watson M."/>
            <person name="Adriaenssens E.M."/>
            <person name="Foster-Nyarko E."/>
            <person name="Jarju S."/>
            <person name="Secka A."/>
            <person name="Antonio M."/>
            <person name="Oren A."/>
            <person name="Chaudhuri R."/>
            <person name="La Ragione R.M."/>
            <person name="Hildebrand F."/>
            <person name="Pallen M.J."/>
        </authorList>
    </citation>
    <scope>NUCLEOTIDE SEQUENCE [LARGE SCALE GENOMIC DNA]</scope>
    <source>
        <strain evidence="17 18">Sa3CVA3</strain>
    </source>
</reference>
<evidence type="ECO:0000313" key="18">
    <source>
        <dbReference type="Proteomes" id="UP000638918"/>
    </source>
</evidence>
<feature type="binding site" evidence="15">
    <location>
        <position position="115"/>
    </location>
    <ligand>
        <name>Zn(2+)</name>
        <dbReference type="ChEBI" id="CHEBI:29105"/>
        <label>2</label>
    </ligand>
</feature>
<dbReference type="InterPro" id="IPR002933">
    <property type="entry name" value="Peptidase_M20"/>
</dbReference>
<evidence type="ECO:0000256" key="8">
    <source>
        <dbReference type="ARBA" id="ARBA00022801"/>
    </source>
</evidence>
<comment type="cofactor">
    <cofactor evidence="15">
        <name>Zn(2+)</name>
        <dbReference type="ChEBI" id="CHEBI:29105"/>
    </cofactor>
    <cofactor evidence="15">
        <name>Co(2+)</name>
        <dbReference type="ChEBI" id="CHEBI:48828"/>
    </cofactor>
    <text evidence="15">Binds 2 Zn(2+) or Co(2+) ions per subunit.</text>
</comment>
<comment type="pathway">
    <text evidence="1 15">Amino-acid biosynthesis; L-lysine biosynthesis via DAP pathway; LL-2,6-diaminopimelate from (S)-tetrahydrodipicolinate (succinylase route): step 3/3.</text>
</comment>
<keyword evidence="11 15" id="KW-0457">Lysine biosynthesis</keyword>
<evidence type="ECO:0000256" key="2">
    <source>
        <dbReference type="ARBA" id="ARBA00006746"/>
    </source>
</evidence>
<dbReference type="CDD" id="cd03891">
    <property type="entry name" value="M20_DapE_proteobac"/>
    <property type="match status" value="1"/>
</dbReference>
<dbReference type="InterPro" id="IPR011650">
    <property type="entry name" value="Peptidase_M20_dimer"/>
</dbReference>
<keyword evidence="8 15" id="KW-0378">Hydrolase</keyword>
<comment type="similarity">
    <text evidence="2 15">Belongs to the peptidase M20A family. DapE subfamily.</text>
</comment>
<keyword evidence="6 15" id="KW-0028">Amino-acid biosynthesis</keyword>
<evidence type="ECO:0000256" key="14">
    <source>
        <dbReference type="ARBA" id="ARBA00051301"/>
    </source>
</evidence>
<protein>
    <recommendedName>
        <fullName evidence="5 15">Succinyl-diaminopimelate desuccinylase</fullName>
        <shortName evidence="15">SDAP desuccinylase</shortName>
        <ecNumber evidence="4 15">3.5.1.18</ecNumber>
    </recommendedName>
    <alternativeName>
        <fullName evidence="13 15">N-succinyl-LL-2,6-diaminoheptanedioate amidohydrolase</fullName>
    </alternativeName>
</protein>
<keyword evidence="9 15" id="KW-0862">Zinc</keyword>
<evidence type="ECO:0000256" key="5">
    <source>
        <dbReference type="ARBA" id="ARBA00022391"/>
    </source>
</evidence>
<dbReference type="InterPro" id="IPR050072">
    <property type="entry name" value="Peptidase_M20A"/>
</dbReference>
<feature type="domain" description="Peptidase M20 dimerisation" evidence="16">
    <location>
        <begin position="190"/>
        <end position="309"/>
    </location>
</feature>
<keyword evidence="12 15" id="KW-0170">Cobalt</keyword>
<evidence type="ECO:0000256" key="15">
    <source>
        <dbReference type="HAMAP-Rule" id="MF_01690"/>
    </source>
</evidence>
<feature type="active site" evidence="15">
    <location>
        <position position="84"/>
    </location>
</feature>
<comment type="caution">
    <text evidence="17">The sequence shown here is derived from an EMBL/GenBank/DDBJ whole genome shotgun (WGS) entry which is preliminary data.</text>
</comment>
<dbReference type="PANTHER" id="PTHR43808:SF31">
    <property type="entry name" value="N-ACETYL-L-CITRULLINE DEACETYLASE"/>
    <property type="match status" value="1"/>
</dbReference>
<organism evidence="17 18">
    <name type="scientific">Brevundimonas guildfordensis</name>
    <dbReference type="NCBI Taxonomy" id="2762241"/>
    <lineage>
        <taxon>Bacteria</taxon>
        <taxon>Pseudomonadati</taxon>
        <taxon>Pseudomonadota</taxon>
        <taxon>Alphaproteobacteria</taxon>
        <taxon>Caulobacterales</taxon>
        <taxon>Caulobacteraceae</taxon>
        <taxon>Brevundimonas</taxon>
    </lineage>
</organism>
<feature type="binding site" evidence="15">
    <location>
        <position position="382"/>
    </location>
    <ligand>
        <name>Zn(2+)</name>
        <dbReference type="ChEBI" id="CHEBI:29105"/>
        <label>2</label>
    </ligand>
</feature>
<feature type="active site" description="Proton acceptor" evidence="15">
    <location>
        <position position="148"/>
    </location>
</feature>
<evidence type="ECO:0000256" key="11">
    <source>
        <dbReference type="ARBA" id="ARBA00023154"/>
    </source>
</evidence>
<dbReference type="RefSeq" id="WP_191744765.1">
    <property type="nucleotide sequence ID" value="NZ_JACSQU010000003.1"/>
</dbReference>
<dbReference type="SUPFAM" id="SSF55031">
    <property type="entry name" value="Bacterial exopeptidase dimerisation domain"/>
    <property type="match status" value="1"/>
</dbReference>
<evidence type="ECO:0000256" key="12">
    <source>
        <dbReference type="ARBA" id="ARBA00023285"/>
    </source>
</evidence>
<keyword evidence="7 15" id="KW-0479">Metal-binding</keyword>
<feature type="binding site" evidence="15">
    <location>
        <position position="149"/>
    </location>
    <ligand>
        <name>Zn(2+)</name>
        <dbReference type="ChEBI" id="CHEBI:29105"/>
        <label>2</label>
    </ligand>
</feature>
<evidence type="ECO:0000256" key="6">
    <source>
        <dbReference type="ARBA" id="ARBA00022605"/>
    </source>
</evidence>
<dbReference type="InterPro" id="IPR005941">
    <property type="entry name" value="DapE_proteobac"/>
</dbReference>
<name>A0ABR8R3M4_9CAUL</name>
<evidence type="ECO:0000256" key="3">
    <source>
        <dbReference type="ARBA" id="ARBA00011738"/>
    </source>
</evidence>
<dbReference type="Gene3D" id="3.40.630.10">
    <property type="entry name" value="Zn peptidases"/>
    <property type="match status" value="2"/>
</dbReference>
<comment type="catalytic activity">
    <reaction evidence="14 15">
        <text>N-succinyl-(2S,6S)-2,6-diaminopimelate + H2O = (2S,6S)-2,6-diaminopimelate + succinate</text>
        <dbReference type="Rhea" id="RHEA:22608"/>
        <dbReference type="ChEBI" id="CHEBI:15377"/>
        <dbReference type="ChEBI" id="CHEBI:30031"/>
        <dbReference type="ChEBI" id="CHEBI:57609"/>
        <dbReference type="ChEBI" id="CHEBI:58087"/>
        <dbReference type="EC" id="3.5.1.18"/>
    </reaction>
</comment>
<dbReference type="PANTHER" id="PTHR43808">
    <property type="entry name" value="ACETYLORNITHINE DEACETYLASE"/>
    <property type="match status" value="1"/>
</dbReference>
<accession>A0ABR8R3M4</accession>
<sequence length="413" mass="43798">MSAASHSIIDPVELTRDLIRIPSVTPADEGAMDVLERALTALGFACRRMVFEGPTGVGHDARIENLYARRGTASPNLCFAGHTDVVPIGDLKAWSAGPFESETRDGVLYGRGAVDMKGGIAAWVAAVSRVLAEGEVEGSLSFLITGDEEGPALHGTKRVVQTLAAEGEVIDACVVGEPSSAHHLGDMIKVGRRGSLNTWITVHGKQGHVAYPDRAANPAPVIARLLARLDAHVLDDGYPSLDASVPLAERDCMSVGFPPSNLEITTIDVGNPATNIIPAEAKARLNIRFNPTHTGDGLIDWLNREAGALQAETGLQIELEHMCSGEAFLTEPGAFVTAVQDAVENTLGRRPEASTTGGTSDARFIRALCPVLELGLVGQTMHQIDERVPEAELRALTDAYQAVITTVFARLAP</sequence>
<feature type="binding site" evidence="15">
    <location>
        <position position="177"/>
    </location>
    <ligand>
        <name>Zn(2+)</name>
        <dbReference type="ChEBI" id="CHEBI:29105"/>
        <label>1</label>
    </ligand>
</feature>
<feature type="binding site" evidence="15">
    <location>
        <position position="82"/>
    </location>
    <ligand>
        <name>Zn(2+)</name>
        <dbReference type="ChEBI" id="CHEBI:29105"/>
        <label>1</label>
    </ligand>
</feature>
<evidence type="ECO:0000256" key="10">
    <source>
        <dbReference type="ARBA" id="ARBA00022915"/>
    </source>
</evidence>
<keyword evidence="10 15" id="KW-0220">Diaminopimelate biosynthesis</keyword>
<dbReference type="Proteomes" id="UP000638918">
    <property type="component" value="Unassembled WGS sequence"/>
</dbReference>
<gene>
    <name evidence="15 17" type="primary">dapE</name>
    <name evidence="17" type="ORF">H9656_13505</name>
</gene>
<dbReference type="NCBIfam" id="NF009557">
    <property type="entry name" value="PRK13009.1"/>
    <property type="match status" value="1"/>
</dbReference>
<evidence type="ECO:0000256" key="9">
    <source>
        <dbReference type="ARBA" id="ARBA00022833"/>
    </source>
</evidence>
<dbReference type="InterPro" id="IPR001261">
    <property type="entry name" value="ArgE/DapE_CS"/>
</dbReference>
<dbReference type="Pfam" id="PF01546">
    <property type="entry name" value="Peptidase_M20"/>
    <property type="match status" value="1"/>
</dbReference>
<dbReference type="GO" id="GO:0009014">
    <property type="term" value="F:succinyl-diaminopimelate desuccinylase activity"/>
    <property type="evidence" value="ECO:0007669"/>
    <property type="project" value="UniProtKB-EC"/>
</dbReference>
<evidence type="ECO:0000256" key="7">
    <source>
        <dbReference type="ARBA" id="ARBA00022723"/>
    </source>
</evidence>
<dbReference type="Pfam" id="PF07687">
    <property type="entry name" value="M20_dimer"/>
    <property type="match status" value="1"/>
</dbReference>
<evidence type="ECO:0000313" key="17">
    <source>
        <dbReference type="EMBL" id="MBD7942407.1"/>
    </source>
</evidence>
<feature type="binding site" evidence="15">
    <location>
        <position position="115"/>
    </location>
    <ligand>
        <name>Zn(2+)</name>
        <dbReference type="ChEBI" id="CHEBI:29105"/>
        <label>1</label>
    </ligand>
</feature>
<comment type="function">
    <text evidence="15">Catalyzes the hydrolysis of N-succinyl-L,L-diaminopimelic acid (SDAP), forming succinate and LL-2,6-diaminopimelate (DAP), an intermediate involved in the bacterial biosynthesis of lysine and meso-diaminopimelic acid, an essential component of bacterial cell walls.</text>
</comment>
<evidence type="ECO:0000256" key="4">
    <source>
        <dbReference type="ARBA" id="ARBA00011921"/>
    </source>
</evidence>
<dbReference type="NCBIfam" id="TIGR01246">
    <property type="entry name" value="dapE_proteo"/>
    <property type="match status" value="1"/>
</dbReference>
<comment type="subunit">
    <text evidence="3 15">Homodimer.</text>
</comment>
<dbReference type="EMBL" id="JACSQU010000003">
    <property type="protein sequence ID" value="MBD7942407.1"/>
    <property type="molecule type" value="Genomic_DNA"/>
</dbReference>
<dbReference type="PROSITE" id="PS00759">
    <property type="entry name" value="ARGE_DAPE_CPG2_2"/>
    <property type="match status" value="1"/>
</dbReference>
<proteinExistence type="inferred from homology"/>
<dbReference type="SUPFAM" id="SSF53187">
    <property type="entry name" value="Zn-dependent exopeptidases"/>
    <property type="match status" value="1"/>
</dbReference>
<evidence type="ECO:0000256" key="13">
    <source>
        <dbReference type="ARBA" id="ARBA00031891"/>
    </source>
</evidence>
<keyword evidence="18" id="KW-1185">Reference proteome</keyword>
<evidence type="ECO:0000259" key="16">
    <source>
        <dbReference type="Pfam" id="PF07687"/>
    </source>
</evidence>
<dbReference type="HAMAP" id="MF_01690">
    <property type="entry name" value="DapE"/>
    <property type="match status" value="1"/>
</dbReference>
<evidence type="ECO:0000256" key="1">
    <source>
        <dbReference type="ARBA" id="ARBA00005130"/>
    </source>
</evidence>
<dbReference type="InterPro" id="IPR036264">
    <property type="entry name" value="Bact_exopeptidase_dim_dom"/>
</dbReference>